<keyword evidence="3" id="KW-1185">Reference proteome</keyword>
<name>A0ABD0Q0X6_CIRMR</name>
<dbReference type="EMBL" id="JAMKFB020000012">
    <property type="protein sequence ID" value="KAL0179953.1"/>
    <property type="molecule type" value="Genomic_DNA"/>
</dbReference>
<proteinExistence type="predicted"/>
<comment type="caution">
    <text evidence="2">The sequence shown here is derived from an EMBL/GenBank/DDBJ whole genome shotgun (WGS) entry which is preliminary data.</text>
</comment>
<dbReference type="AlphaFoldDB" id="A0ABD0Q0X6"/>
<feature type="region of interest" description="Disordered" evidence="1">
    <location>
        <begin position="24"/>
        <end position="52"/>
    </location>
</feature>
<gene>
    <name evidence="2" type="ORF">M9458_025395</name>
</gene>
<organism evidence="2 3">
    <name type="scientific">Cirrhinus mrigala</name>
    <name type="common">Mrigala</name>
    <dbReference type="NCBI Taxonomy" id="683832"/>
    <lineage>
        <taxon>Eukaryota</taxon>
        <taxon>Metazoa</taxon>
        <taxon>Chordata</taxon>
        <taxon>Craniata</taxon>
        <taxon>Vertebrata</taxon>
        <taxon>Euteleostomi</taxon>
        <taxon>Actinopterygii</taxon>
        <taxon>Neopterygii</taxon>
        <taxon>Teleostei</taxon>
        <taxon>Ostariophysi</taxon>
        <taxon>Cypriniformes</taxon>
        <taxon>Cyprinidae</taxon>
        <taxon>Labeoninae</taxon>
        <taxon>Labeonini</taxon>
        <taxon>Cirrhinus</taxon>
    </lineage>
</organism>
<evidence type="ECO:0000256" key="1">
    <source>
        <dbReference type="SAM" id="MobiDB-lite"/>
    </source>
</evidence>
<evidence type="ECO:0000313" key="3">
    <source>
        <dbReference type="Proteomes" id="UP001529510"/>
    </source>
</evidence>
<protein>
    <submittedName>
        <fullName evidence="2">Uncharacterized protein</fullName>
    </submittedName>
</protein>
<reference evidence="2 3" key="1">
    <citation type="submission" date="2024-05" db="EMBL/GenBank/DDBJ databases">
        <title>Genome sequencing and assembly of Indian major carp, Cirrhinus mrigala (Hamilton, 1822).</title>
        <authorList>
            <person name="Mohindra V."/>
            <person name="Chowdhury L.M."/>
            <person name="Lal K."/>
            <person name="Jena J.K."/>
        </authorList>
    </citation>
    <scope>NUCLEOTIDE SEQUENCE [LARGE SCALE GENOMIC DNA]</scope>
    <source>
        <strain evidence="2">CM1030</strain>
        <tissue evidence="2">Blood</tissue>
    </source>
</reference>
<sequence>MIALCYWGPSGLLAMLPSANVMERRDASSITPPTTSMGDSEEGQILTDTNTQ</sequence>
<dbReference type="Proteomes" id="UP001529510">
    <property type="component" value="Unassembled WGS sequence"/>
</dbReference>
<feature type="non-terminal residue" evidence="2">
    <location>
        <position position="52"/>
    </location>
</feature>
<evidence type="ECO:0000313" key="2">
    <source>
        <dbReference type="EMBL" id="KAL0179953.1"/>
    </source>
</evidence>
<feature type="compositionally biased region" description="Polar residues" evidence="1">
    <location>
        <begin position="28"/>
        <end position="38"/>
    </location>
</feature>
<accession>A0ABD0Q0X6</accession>